<keyword evidence="2" id="KW-1185">Reference proteome</keyword>
<name>A0A167C8K6_9BACL</name>
<reference evidence="1 2" key="1">
    <citation type="submission" date="2016-02" db="EMBL/GenBank/DDBJ databases">
        <title>Paenibacillus sp. LPB0068, isolated from Crassostrea gigas.</title>
        <authorList>
            <person name="Shin S.-K."/>
            <person name="Yi H."/>
        </authorList>
    </citation>
    <scope>NUCLEOTIDE SEQUENCE [LARGE SCALE GENOMIC DNA]</scope>
    <source>
        <strain evidence="1 2">LPB0068</strain>
    </source>
</reference>
<comment type="caution">
    <text evidence="1">The sequence shown here is derived from an EMBL/GenBank/DDBJ whole genome shotgun (WGS) entry which is preliminary data.</text>
</comment>
<evidence type="ECO:0000313" key="1">
    <source>
        <dbReference type="EMBL" id="OAB72910.1"/>
    </source>
</evidence>
<dbReference type="Proteomes" id="UP000077134">
    <property type="component" value="Unassembled WGS sequence"/>
</dbReference>
<sequence length="62" mass="6904">MAGDTFDAISLDFYNDERHSSKIIQANLRYRSIISFAGGEELFIPIIEDAAASTLPPWKQGD</sequence>
<protein>
    <recommendedName>
        <fullName evidence="3">LysM domain-containing protein</fullName>
    </recommendedName>
</protein>
<gene>
    <name evidence="1" type="ORF">PNBC_15315</name>
</gene>
<dbReference type="OrthoDB" id="2941457at2"/>
<proteinExistence type="predicted"/>
<dbReference type="EMBL" id="LSFN01000032">
    <property type="protein sequence ID" value="OAB72910.1"/>
    <property type="molecule type" value="Genomic_DNA"/>
</dbReference>
<dbReference type="KEGG" id="pcx:LPB68_04935"/>
<accession>A0A167C8K6</accession>
<evidence type="ECO:0000313" key="2">
    <source>
        <dbReference type="Proteomes" id="UP000077134"/>
    </source>
</evidence>
<organism evidence="1 2">
    <name type="scientific">Paenibacillus crassostreae</name>
    <dbReference type="NCBI Taxonomy" id="1763538"/>
    <lineage>
        <taxon>Bacteria</taxon>
        <taxon>Bacillati</taxon>
        <taxon>Bacillota</taxon>
        <taxon>Bacilli</taxon>
        <taxon>Bacillales</taxon>
        <taxon>Paenibacillaceae</taxon>
        <taxon>Paenibacillus</taxon>
    </lineage>
</organism>
<dbReference type="AlphaFoldDB" id="A0A167C8K6"/>
<dbReference type="STRING" id="1763538.LPB68_04935"/>
<evidence type="ECO:0008006" key="3">
    <source>
        <dbReference type="Google" id="ProtNLM"/>
    </source>
</evidence>